<comment type="subunit">
    <text evidence="1">Homodimer.</text>
</comment>
<keyword evidence="1" id="KW-0472">Membrane</keyword>
<comment type="function">
    <text evidence="1">Has lipid A 3-O-deacylase activity. Hydrolyzes the ester bond at the 3 position of lipid A, a bioactive component of lipopolysaccharide (LPS), thereby releasing the primary fatty acyl moiety.</text>
</comment>
<reference evidence="4" key="1">
    <citation type="journal article" date="2019" name="Int. J. Syst. Evol. Microbiol.">
        <title>The Global Catalogue of Microorganisms (GCM) 10K type strain sequencing project: providing services to taxonomists for standard genome sequencing and annotation.</title>
        <authorList>
            <consortium name="The Broad Institute Genomics Platform"/>
            <consortium name="The Broad Institute Genome Sequencing Center for Infectious Disease"/>
            <person name="Wu L."/>
            <person name="Ma J."/>
        </authorList>
    </citation>
    <scope>NUCLEOTIDE SEQUENCE [LARGE SCALE GENOMIC DNA]</scope>
    <source>
        <strain evidence="4">KCTC 62195</strain>
    </source>
</reference>
<dbReference type="InterPro" id="IPR018550">
    <property type="entry name" value="Lipid-A_deacylase-rel"/>
</dbReference>
<comment type="caution">
    <text evidence="3">The sequence shown here is derived from an EMBL/GenBank/DDBJ whole genome shotgun (WGS) entry which is preliminary data.</text>
</comment>
<dbReference type="SUPFAM" id="SSF56925">
    <property type="entry name" value="OMPA-like"/>
    <property type="match status" value="1"/>
</dbReference>
<evidence type="ECO:0000256" key="2">
    <source>
        <dbReference type="SAM" id="SignalP"/>
    </source>
</evidence>
<dbReference type="GO" id="GO:0016787">
    <property type="term" value="F:hydrolase activity"/>
    <property type="evidence" value="ECO:0007669"/>
    <property type="project" value="UniProtKB-KW"/>
</dbReference>
<dbReference type="RefSeq" id="WP_377813870.1">
    <property type="nucleotide sequence ID" value="NZ_JBHRSJ010000012.1"/>
</dbReference>
<gene>
    <name evidence="3" type="ORF">ACFOJE_08470</name>
</gene>
<accession>A0ABV7ARU4</accession>
<dbReference type="InterPro" id="IPR011250">
    <property type="entry name" value="OMP/PagP_B-barrel"/>
</dbReference>
<dbReference type="EC" id="3.1.1.77" evidence="1"/>
<protein>
    <recommendedName>
        <fullName evidence="1">Lipid A deacylase</fullName>
        <ecNumber evidence="1">3.1.1.77</ecNumber>
    </recommendedName>
    <alternativeName>
        <fullName evidence="1">LPS 3-O-deacylase</fullName>
    </alternativeName>
    <alternativeName>
        <fullName evidence="1">Outer membrane enzyme</fullName>
    </alternativeName>
</protein>
<organism evidence="3 4">
    <name type="scientific">Azotobacter bryophylli</name>
    <dbReference type="NCBI Taxonomy" id="1986537"/>
    <lineage>
        <taxon>Bacteria</taxon>
        <taxon>Pseudomonadati</taxon>
        <taxon>Pseudomonadota</taxon>
        <taxon>Gammaproteobacteria</taxon>
        <taxon>Pseudomonadales</taxon>
        <taxon>Pseudomonadaceae</taxon>
        <taxon>Azotobacter</taxon>
    </lineage>
</organism>
<dbReference type="Proteomes" id="UP001595457">
    <property type="component" value="Unassembled WGS sequence"/>
</dbReference>
<evidence type="ECO:0000313" key="3">
    <source>
        <dbReference type="EMBL" id="MFC2972244.1"/>
    </source>
</evidence>
<dbReference type="Pfam" id="PF09411">
    <property type="entry name" value="PagL"/>
    <property type="match status" value="1"/>
</dbReference>
<evidence type="ECO:0000313" key="4">
    <source>
        <dbReference type="Proteomes" id="UP001595457"/>
    </source>
</evidence>
<feature type="signal peptide" evidence="2">
    <location>
        <begin position="1"/>
        <end position="23"/>
    </location>
</feature>
<keyword evidence="4" id="KW-1185">Reference proteome</keyword>
<comment type="similarity">
    <text evidence="1">Belongs to the PagL family.</text>
</comment>
<proteinExistence type="inferred from homology"/>
<dbReference type="EMBL" id="JBHRSJ010000012">
    <property type="protein sequence ID" value="MFC2972244.1"/>
    <property type="molecule type" value="Genomic_DNA"/>
</dbReference>
<name>A0ABV7ARU4_9GAMM</name>
<comment type="subcellular location">
    <subcellularLocation>
        <location evidence="1">Cell outer membrane</location>
        <topology evidence="1">Multi-pass membrane protein</topology>
    </subcellularLocation>
</comment>
<keyword evidence="1 3" id="KW-0378">Hydrolase</keyword>
<dbReference type="PIRSF" id="PIRSF029681">
    <property type="entry name" value="PagL"/>
    <property type="match status" value="1"/>
</dbReference>
<dbReference type="Gene3D" id="2.40.160.20">
    <property type="match status" value="1"/>
</dbReference>
<sequence>MRRSLHLPVVAVLLLGAAGRARALELGGAVGVTGQGDMTYRVGLALDWRQAWWKTGLGHVGGYWDAGYTYWEGGDYAGAHSLSLSPVFVYQFAGRSIQPFVELGVGVAFFSKTRVGDKRLGSSFNFENRIGVGVRLAGGHRIGLRASHYSNAGIEEPNDGIESYALYYSHSF</sequence>
<keyword evidence="1" id="KW-0998">Cell outer membrane</keyword>
<evidence type="ECO:0000256" key="1">
    <source>
        <dbReference type="PIRNR" id="PIRNR029681"/>
    </source>
</evidence>
<keyword evidence="2" id="KW-0732">Signal</keyword>
<comment type="catalytic activity">
    <reaction evidence="1">
        <text>a 3-(acyloxy)acyl derivative of bacterial toxin + H2O = a 3-hydroxyacyl derivative of bacterial toxin + a fatty acid + H(+)</text>
        <dbReference type="Rhea" id="RHEA:12032"/>
        <dbReference type="ChEBI" id="CHEBI:15377"/>
        <dbReference type="ChEBI" id="CHEBI:15378"/>
        <dbReference type="ChEBI" id="CHEBI:28868"/>
        <dbReference type="ChEBI" id="CHEBI:136853"/>
        <dbReference type="ChEBI" id="CHEBI:140675"/>
        <dbReference type="EC" id="3.1.1.77"/>
    </reaction>
</comment>
<feature type="chain" id="PRO_5047106045" description="Lipid A deacylase" evidence="2">
    <location>
        <begin position="24"/>
        <end position="172"/>
    </location>
</feature>